<dbReference type="GO" id="GO:0043252">
    <property type="term" value="P:sodium-independent organic anion transport"/>
    <property type="evidence" value="ECO:0007669"/>
    <property type="project" value="TreeGrafter"/>
</dbReference>
<dbReference type="GO" id="GO:0016324">
    <property type="term" value="C:apical plasma membrane"/>
    <property type="evidence" value="ECO:0007669"/>
    <property type="project" value="TreeGrafter"/>
</dbReference>
<evidence type="ECO:0008006" key="6">
    <source>
        <dbReference type="Google" id="ProtNLM"/>
    </source>
</evidence>
<dbReference type="PANTHER" id="PTHR11388">
    <property type="entry name" value="ORGANIC ANION TRANSPORTER"/>
    <property type="match status" value="1"/>
</dbReference>
<dbReference type="OMA" id="HISCELT"/>
<keyword evidence="3" id="KW-1133">Transmembrane helix</keyword>
<protein>
    <recommendedName>
        <fullName evidence="6">Major facilitator superfamily (MFS) profile domain-containing protein</fullName>
    </recommendedName>
</protein>
<evidence type="ECO:0000256" key="3">
    <source>
        <dbReference type="SAM" id="Phobius"/>
    </source>
</evidence>
<name>A0A4W3GHX5_CALMI</name>
<evidence type="ECO:0000256" key="2">
    <source>
        <dbReference type="ARBA" id="ARBA00023157"/>
    </source>
</evidence>
<reference evidence="4" key="5">
    <citation type="submission" date="2025-09" db="UniProtKB">
        <authorList>
            <consortium name="Ensembl"/>
        </authorList>
    </citation>
    <scope>IDENTIFICATION</scope>
</reference>
<dbReference type="InterPro" id="IPR036259">
    <property type="entry name" value="MFS_trans_sf"/>
</dbReference>
<evidence type="ECO:0000256" key="1">
    <source>
        <dbReference type="ARBA" id="ARBA00004141"/>
    </source>
</evidence>
<feature type="transmembrane region" description="Helical" evidence="3">
    <location>
        <begin position="116"/>
        <end position="137"/>
    </location>
</feature>
<reference evidence="4" key="4">
    <citation type="submission" date="2025-08" db="UniProtKB">
        <authorList>
            <consortium name="Ensembl"/>
        </authorList>
    </citation>
    <scope>IDENTIFICATION</scope>
</reference>
<dbReference type="AlphaFoldDB" id="A0A4W3GHX5"/>
<keyword evidence="2" id="KW-1015">Disulfide bond</keyword>
<reference evidence="5" key="3">
    <citation type="journal article" date="2014" name="Nature">
        <title>Elephant shark genome provides unique insights into gnathostome evolution.</title>
        <authorList>
            <consortium name="International Elephant Shark Genome Sequencing Consortium"/>
            <person name="Venkatesh B."/>
            <person name="Lee A.P."/>
            <person name="Ravi V."/>
            <person name="Maurya A.K."/>
            <person name="Lian M.M."/>
            <person name="Swann J.B."/>
            <person name="Ohta Y."/>
            <person name="Flajnik M.F."/>
            <person name="Sutoh Y."/>
            <person name="Kasahara M."/>
            <person name="Hoon S."/>
            <person name="Gangu V."/>
            <person name="Roy S.W."/>
            <person name="Irimia M."/>
            <person name="Korzh V."/>
            <person name="Kondrychyn I."/>
            <person name="Lim Z.W."/>
            <person name="Tay B.H."/>
            <person name="Tohari S."/>
            <person name="Kong K.W."/>
            <person name="Ho S."/>
            <person name="Lorente-Galdos B."/>
            <person name="Quilez J."/>
            <person name="Marques-Bonet T."/>
            <person name="Raney B.J."/>
            <person name="Ingham P.W."/>
            <person name="Tay A."/>
            <person name="Hillier L.W."/>
            <person name="Minx P."/>
            <person name="Boehm T."/>
            <person name="Wilson R.K."/>
            <person name="Brenner S."/>
            <person name="Warren W.C."/>
        </authorList>
    </citation>
    <scope>NUCLEOTIDE SEQUENCE [LARGE SCALE GENOMIC DNA]</scope>
</reference>
<feature type="transmembrane region" description="Helical" evidence="3">
    <location>
        <begin position="45"/>
        <end position="68"/>
    </location>
</feature>
<dbReference type="Gene3D" id="1.20.1250.20">
    <property type="entry name" value="MFS general substrate transporter like domains"/>
    <property type="match status" value="1"/>
</dbReference>
<dbReference type="InParanoid" id="A0A4W3GHX5"/>
<reference evidence="5" key="2">
    <citation type="journal article" date="2007" name="PLoS Biol.">
        <title>Survey sequencing and comparative analysis of the elephant shark (Callorhinchus milii) genome.</title>
        <authorList>
            <person name="Venkatesh B."/>
            <person name="Kirkness E.F."/>
            <person name="Loh Y.H."/>
            <person name="Halpern A.L."/>
            <person name="Lee A.P."/>
            <person name="Johnson J."/>
            <person name="Dandona N."/>
            <person name="Viswanathan L.D."/>
            <person name="Tay A."/>
            <person name="Venter J.C."/>
            <person name="Strausberg R.L."/>
            <person name="Brenner S."/>
        </authorList>
    </citation>
    <scope>NUCLEOTIDE SEQUENCE [LARGE SCALE GENOMIC DNA]</scope>
</reference>
<comment type="subcellular location">
    <subcellularLocation>
        <location evidence="1">Membrane</location>
        <topology evidence="1">Multi-pass membrane protein</topology>
    </subcellularLocation>
</comment>
<dbReference type="PANTHER" id="PTHR11388:SF87">
    <property type="entry name" value="SOLUTE CARRIER ORGANIC ANION TRANSPORTER FAMILY MEMBER 2B1"/>
    <property type="match status" value="1"/>
</dbReference>
<dbReference type="SUPFAM" id="SSF103473">
    <property type="entry name" value="MFS general substrate transporter"/>
    <property type="match status" value="1"/>
</dbReference>
<dbReference type="GO" id="GO:0015347">
    <property type="term" value="F:sodium-independent organic anion transmembrane transporter activity"/>
    <property type="evidence" value="ECO:0007669"/>
    <property type="project" value="TreeGrafter"/>
</dbReference>
<accession>A0A4W3GHX5</accession>
<dbReference type="InterPro" id="IPR004156">
    <property type="entry name" value="OATP"/>
</dbReference>
<dbReference type="GeneTree" id="ENSGT01150000286901"/>
<dbReference type="GO" id="GO:0015125">
    <property type="term" value="F:bile acid transmembrane transporter activity"/>
    <property type="evidence" value="ECO:0007669"/>
    <property type="project" value="TreeGrafter"/>
</dbReference>
<keyword evidence="3" id="KW-0472">Membrane</keyword>
<dbReference type="Pfam" id="PF03137">
    <property type="entry name" value="OATP"/>
    <property type="match status" value="1"/>
</dbReference>
<dbReference type="GO" id="GO:0016323">
    <property type="term" value="C:basolateral plasma membrane"/>
    <property type="evidence" value="ECO:0007669"/>
    <property type="project" value="TreeGrafter"/>
</dbReference>
<dbReference type="Proteomes" id="UP000314986">
    <property type="component" value="Unassembled WGS sequence"/>
</dbReference>
<proteinExistence type="predicted"/>
<keyword evidence="5" id="KW-1185">Reference proteome</keyword>
<sequence>MKGLSYEEWLTNLGLYSLEYRRIRGDLIETYKIIKGRDRVDSGRLFPPFFVLCHGFLQLSQLMVSGYLKSTISTVEKRFGLTSQTSGMVSSLNEIGNTVFIVFVSYFGSCVHRPRLIGCGGLLVCLATFLMAMPHFLMDSYQYDQTVTGGEFLALLQ</sequence>
<organism evidence="4 5">
    <name type="scientific">Callorhinchus milii</name>
    <name type="common">Ghost shark</name>
    <dbReference type="NCBI Taxonomy" id="7868"/>
    <lineage>
        <taxon>Eukaryota</taxon>
        <taxon>Metazoa</taxon>
        <taxon>Chordata</taxon>
        <taxon>Craniata</taxon>
        <taxon>Vertebrata</taxon>
        <taxon>Chondrichthyes</taxon>
        <taxon>Holocephali</taxon>
        <taxon>Chimaeriformes</taxon>
        <taxon>Callorhinchidae</taxon>
        <taxon>Callorhinchus</taxon>
    </lineage>
</organism>
<evidence type="ECO:0000313" key="5">
    <source>
        <dbReference type="Proteomes" id="UP000314986"/>
    </source>
</evidence>
<feature type="transmembrane region" description="Helical" evidence="3">
    <location>
        <begin position="88"/>
        <end position="109"/>
    </location>
</feature>
<dbReference type="Ensembl" id="ENSCMIT00000002724.1">
    <property type="protein sequence ID" value="ENSCMIP00000002632.1"/>
    <property type="gene ID" value="ENSCMIG00000001568.1"/>
</dbReference>
<keyword evidence="3" id="KW-0812">Transmembrane</keyword>
<evidence type="ECO:0000313" key="4">
    <source>
        <dbReference type="Ensembl" id="ENSCMIP00000002632.1"/>
    </source>
</evidence>
<reference evidence="5" key="1">
    <citation type="journal article" date="2006" name="Science">
        <title>Ancient noncoding elements conserved in the human genome.</title>
        <authorList>
            <person name="Venkatesh B."/>
            <person name="Kirkness E.F."/>
            <person name="Loh Y.H."/>
            <person name="Halpern A.L."/>
            <person name="Lee A.P."/>
            <person name="Johnson J."/>
            <person name="Dandona N."/>
            <person name="Viswanathan L.D."/>
            <person name="Tay A."/>
            <person name="Venter J.C."/>
            <person name="Strausberg R.L."/>
            <person name="Brenner S."/>
        </authorList>
    </citation>
    <scope>NUCLEOTIDE SEQUENCE [LARGE SCALE GENOMIC DNA]</scope>
</reference>